<evidence type="ECO:0000313" key="2">
    <source>
        <dbReference type="Proteomes" id="UP000824120"/>
    </source>
</evidence>
<comment type="caution">
    <text evidence="1">The sequence shown here is derived from an EMBL/GenBank/DDBJ whole genome shotgun (WGS) entry which is preliminary data.</text>
</comment>
<dbReference type="AlphaFoldDB" id="A0A9J5WYG1"/>
<name>A0A9J5WYG1_SOLCO</name>
<sequence length="96" mass="10497">MAWGILRSPNGELIFAYTVPLRGGTNNQEEVEAIVIACFTTSSLISLILNVYTLSEKPTSWKIPSPSIVTKSPALKFTSASSSLQRKQQHIFNLTG</sequence>
<dbReference type="EMBL" id="JACXVP010000010">
    <property type="protein sequence ID" value="KAG5580407.1"/>
    <property type="molecule type" value="Genomic_DNA"/>
</dbReference>
<organism evidence="1 2">
    <name type="scientific">Solanum commersonii</name>
    <name type="common">Commerson's wild potato</name>
    <name type="synonym">Commerson's nightshade</name>
    <dbReference type="NCBI Taxonomy" id="4109"/>
    <lineage>
        <taxon>Eukaryota</taxon>
        <taxon>Viridiplantae</taxon>
        <taxon>Streptophyta</taxon>
        <taxon>Embryophyta</taxon>
        <taxon>Tracheophyta</taxon>
        <taxon>Spermatophyta</taxon>
        <taxon>Magnoliopsida</taxon>
        <taxon>eudicotyledons</taxon>
        <taxon>Gunneridae</taxon>
        <taxon>Pentapetalae</taxon>
        <taxon>asterids</taxon>
        <taxon>lamiids</taxon>
        <taxon>Solanales</taxon>
        <taxon>Solanaceae</taxon>
        <taxon>Solanoideae</taxon>
        <taxon>Solaneae</taxon>
        <taxon>Solanum</taxon>
    </lineage>
</organism>
<proteinExistence type="predicted"/>
<keyword evidence="2" id="KW-1185">Reference proteome</keyword>
<accession>A0A9J5WYG1</accession>
<reference evidence="1 2" key="1">
    <citation type="submission" date="2020-09" db="EMBL/GenBank/DDBJ databases">
        <title>De no assembly of potato wild relative species, Solanum commersonii.</title>
        <authorList>
            <person name="Cho K."/>
        </authorList>
    </citation>
    <scope>NUCLEOTIDE SEQUENCE [LARGE SCALE GENOMIC DNA]</scope>
    <source>
        <strain evidence="1">LZ3.2</strain>
        <tissue evidence="1">Leaf</tissue>
    </source>
</reference>
<evidence type="ECO:0000313" key="1">
    <source>
        <dbReference type="EMBL" id="KAG5580407.1"/>
    </source>
</evidence>
<gene>
    <name evidence="1" type="ORF">H5410_051034</name>
</gene>
<protein>
    <submittedName>
        <fullName evidence="1">Uncharacterized protein</fullName>
    </submittedName>
</protein>
<dbReference type="Proteomes" id="UP000824120">
    <property type="component" value="Chromosome 10"/>
</dbReference>
<feature type="non-terminal residue" evidence="1">
    <location>
        <position position="96"/>
    </location>
</feature>